<accession>A0A427YKD6</accession>
<name>A0A427YKD6_9TREE</name>
<feature type="region of interest" description="Disordered" evidence="1">
    <location>
        <begin position="606"/>
        <end position="625"/>
    </location>
</feature>
<evidence type="ECO:0000256" key="1">
    <source>
        <dbReference type="SAM" id="MobiDB-lite"/>
    </source>
</evidence>
<organism evidence="2 3">
    <name type="scientific">Saitozyma podzolica</name>
    <dbReference type="NCBI Taxonomy" id="1890683"/>
    <lineage>
        <taxon>Eukaryota</taxon>
        <taxon>Fungi</taxon>
        <taxon>Dikarya</taxon>
        <taxon>Basidiomycota</taxon>
        <taxon>Agaricomycotina</taxon>
        <taxon>Tremellomycetes</taxon>
        <taxon>Tremellales</taxon>
        <taxon>Trimorphomycetaceae</taxon>
        <taxon>Saitozyma</taxon>
    </lineage>
</organism>
<dbReference type="AlphaFoldDB" id="A0A427YKD6"/>
<feature type="compositionally biased region" description="Polar residues" evidence="1">
    <location>
        <begin position="198"/>
        <end position="209"/>
    </location>
</feature>
<reference evidence="2 3" key="1">
    <citation type="submission" date="2018-11" db="EMBL/GenBank/DDBJ databases">
        <title>Genome sequence of Saitozyma podzolica DSM 27192.</title>
        <authorList>
            <person name="Aliyu H."/>
            <person name="Gorte O."/>
            <person name="Ochsenreither K."/>
        </authorList>
    </citation>
    <scope>NUCLEOTIDE SEQUENCE [LARGE SCALE GENOMIC DNA]</scope>
    <source>
        <strain evidence="2 3">DSM 27192</strain>
    </source>
</reference>
<evidence type="ECO:0000313" key="2">
    <source>
        <dbReference type="EMBL" id="RSH91527.1"/>
    </source>
</evidence>
<proteinExistence type="predicted"/>
<dbReference type="Proteomes" id="UP000279259">
    <property type="component" value="Unassembled WGS sequence"/>
</dbReference>
<protein>
    <submittedName>
        <fullName evidence="2">Uncharacterized protein</fullName>
    </submittedName>
</protein>
<feature type="region of interest" description="Disordered" evidence="1">
    <location>
        <begin position="239"/>
        <end position="266"/>
    </location>
</feature>
<keyword evidence="3" id="KW-1185">Reference proteome</keyword>
<dbReference type="EMBL" id="RSCD01000008">
    <property type="protein sequence ID" value="RSH91527.1"/>
    <property type="molecule type" value="Genomic_DNA"/>
</dbReference>
<feature type="compositionally biased region" description="Basic residues" evidence="1">
    <location>
        <begin position="489"/>
        <end position="502"/>
    </location>
</feature>
<dbReference type="OrthoDB" id="10324486at2759"/>
<comment type="caution">
    <text evidence="2">The sequence shown here is derived from an EMBL/GenBank/DDBJ whole genome shotgun (WGS) entry which is preliminary data.</text>
</comment>
<sequence length="664" mass="74197">MSSDTVNELKQNFLKIEQTVEESVQTPRLILATRTDGTGSVEVLEEIDGKIQDPLGPEHTASYKRFVWPKRTEFLDVTGECVEKSVWSHILQYQVSRARESEEAGQRIMQGWRDAADLIPATDGMDQAEISAQVETLRMGHQEAYTAQRNAQEALESVGKLGFELYESFDRHLTSLQALRPSTLGRTRSTSERVANRLSGNSRDVNDPNSPIPAEVDSLIHDSQLRVVHLEDEIRDNKLNSSLTMEERSTQSVTESESFGEDGSSQMWSPNAAIGFDVISTIPFRLEAFPRLQWPTEWSITISPYLSHDFEPPTTQGAQRLDGEPYNQLTIEFHLKEDEEVLPVRLELQRSLEALNTLGVEWAKISKDREQLTMPRITAIGSSAETTSPQAVHKLLEWTRQQEDRQVFVERLPAALNGTFEQFAEVARNEVASCRSRLLDLASTEPSRQFAELWLDTLSNKVDQALFEGKSHISRRSADLCSALGSKAGKSKRTRTATKQKKTAREYGSRAGKLADQAGEAAKELGIILPSSLTELESAIHELDAKTESVVIPALFQAIPDNWHSAQQETGRSSGHLAPSISVSDLGSELSATTLTSDNVSEASGYTSLLSHPSPTFQPNTKRRAFHTDSFYTERNIQRYKESGHTQEARFEQLKANPFFSFDA</sequence>
<feature type="region of interest" description="Disordered" evidence="1">
    <location>
        <begin position="486"/>
        <end position="515"/>
    </location>
</feature>
<evidence type="ECO:0000313" key="3">
    <source>
        <dbReference type="Proteomes" id="UP000279259"/>
    </source>
</evidence>
<gene>
    <name evidence="2" type="ORF">EHS25_009826</name>
</gene>
<feature type="compositionally biased region" description="Polar residues" evidence="1">
    <location>
        <begin position="606"/>
        <end position="620"/>
    </location>
</feature>
<feature type="region of interest" description="Disordered" evidence="1">
    <location>
        <begin position="184"/>
        <end position="214"/>
    </location>
</feature>